<sequence>MKFLSPIFIGASIASLPQMSCLCGDFKEAPLEMPGLVMKGNVDIPTTTSPGRISFIKQTHVPYDALQRSYEEAW</sequence>
<evidence type="ECO:0000313" key="1">
    <source>
        <dbReference type="Proteomes" id="UP000095286"/>
    </source>
</evidence>
<accession>A0AC35U183</accession>
<name>A0AC35U183_9BILA</name>
<proteinExistence type="predicted"/>
<dbReference type="WBParaSite" id="RSKR_0000670150.1">
    <property type="protein sequence ID" value="RSKR_0000670150.1"/>
    <property type="gene ID" value="RSKR_0000670150"/>
</dbReference>
<protein>
    <submittedName>
        <fullName evidence="2">Secreted protein</fullName>
    </submittedName>
</protein>
<evidence type="ECO:0000313" key="2">
    <source>
        <dbReference type="WBParaSite" id="RSKR_0000670150.1"/>
    </source>
</evidence>
<organism evidence="1 2">
    <name type="scientific">Rhabditophanes sp. KR3021</name>
    <dbReference type="NCBI Taxonomy" id="114890"/>
    <lineage>
        <taxon>Eukaryota</taxon>
        <taxon>Metazoa</taxon>
        <taxon>Ecdysozoa</taxon>
        <taxon>Nematoda</taxon>
        <taxon>Chromadorea</taxon>
        <taxon>Rhabditida</taxon>
        <taxon>Tylenchina</taxon>
        <taxon>Panagrolaimomorpha</taxon>
        <taxon>Strongyloidoidea</taxon>
        <taxon>Alloionematidae</taxon>
        <taxon>Rhabditophanes</taxon>
    </lineage>
</organism>
<dbReference type="Proteomes" id="UP000095286">
    <property type="component" value="Unplaced"/>
</dbReference>
<reference evidence="2" key="1">
    <citation type="submission" date="2016-11" db="UniProtKB">
        <authorList>
            <consortium name="WormBaseParasite"/>
        </authorList>
    </citation>
    <scope>IDENTIFICATION</scope>
    <source>
        <strain evidence="2">KR3021</strain>
    </source>
</reference>